<dbReference type="EMBL" id="CCKQ01006919">
    <property type="protein sequence ID" value="CDW78254.1"/>
    <property type="molecule type" value="Genomic_DNA"/>
</dbReference>
<organism evidence="5 6">
    <name type="scientific">Stylonychia lemnae</name>
    <name type="common">Ciliate</name>
    <dbReference type="NCBI Taxonomy" id="5949"/>
    <lineage>
        <taxon>Eukaryota</taxon>
        <taxon>Sar</taxon>
        <taxon>Alveolata</taxon>
        <taxon>Ciliophora</taxon>
        <taxon>Intramacronucleata</taxon>
        <taxon>Spirotrichea</taxon>
        <taxon>Stichotrichia</taxon>
        <taxon>Sporadotrichida</taxon>
        <taxon>Oxytrichidae</taxon>
        <taxon>Stylonychinae</taxon>
        <taxon>Stylonychia</taxon>
    </lineage>
</organism>
<feature type="domain" description="PNPLA" evidence="4">
    <location>
        <begin position="32"/>
        <end position="212"/>
    </location>
</feature>
<name>A0A078A7N5_STYLE</name>
<dbReference type="Pfam" id="PF01734">
    <property type="entry name" value="Patatin"/>
    <property type="match status" value="1"/>
</dbReference>
<evidence type="ECO:0000313" key="5">
    <source>
        <dbReference type="EMBL" id="CDW78254.1"/>
    </source>
</evidence>
<keyword evidence="6" id="KW-1185">Reference proteome</keyword>
<dbReference type="Proteomes" id="UP000039865">
    <property type="component" value="Unassembled WGS sequence"/>
</dbReference>
<dbReference type="OrthoDB" id="312941at2759"/>
<keyword evidence="3" id="KW-0732">Signal</keyword>
<dbReference type="OMA" id="NTQINEA"/>
<gene>
    <name evidence="5" type="primary">Contig14499.g15447</name>
    <name evidence="5" type="ORF">STYLEM_7229</name>
</gene>
<proteinExistence type="predicted"/>
<evidence type="ECO:0000259" key="4">
    <source>
        <dbReference type="PROSITE" id="PS51635"/>
    </source>
</evidence>
<dbReference type="InterPro" id="IPR016035">
    <property type="entry name" value="Acyl_Trfase/lysoPLipase"/>
</dbReference>
<evidence type="ECO:0000313" key="6">
    <source>
        <dbReference type="Proteomes" id="UP000039865"/>
    </source>
</evidence>
<dbReference type="InterPro" id="IPR002641">
    <property type="entry name" value="PNPLA_dom"/>
</dbReference>
<protein>
    <submittedName>
        <fullName evidence="5">Patatin-like phospholipase family protein</fullName>
    </submittedName>
</protein>
<dbReference type="AlphaFoldDB" id="A0A078A7N5"/>
<feature type="signal peptide" evidence="3">
    <location>
        <begin position="1"/>
        <end position="25"/>
    </location>
</feature>
<evidence type="ECO:0000256" key="3">
    <source>
        <dbReference type="SAM" id="SignalP"/>
    </source>
</evidence>
<keyword evidence="1" id="KW-0443">Lipid metabolism</keyword>
<dbReference type="PROSITE" id="PS51635">
    <property type="entry name" value="PNPLA"/>
    <property type="match status" value="1"/>
</dbReference>
<evidence type="ECO:0000256" key="2">
    <source>
        <dbReference type="PROSITE-ProRule" id="PRU01161"/>
    </source>
</evidence>
<dbReference type="InParanoid" id="A0A078A7N5"/>
<dbReference type="GO" id="GO:0006629">
    <property type="term" value="P:lipid metabolic process"/>
    <property type="evidence" value="ECO:0007669"/>
    <property type="project" value="UniProtKB-KW"/>
</dbReference>
<feature type="chain" id="PRO_5001729322" evidence="3">
    <location>
        <begin position="26"/>
        <end position="384"/>
    </location>
</feature>
<dbReference type="Gene3D" id="3.40.1090.10">
    <property type="entry name" value="Cytosolic phospholipase A2 catalytic domain"/>
    <property type="match status" value="1"/>
</dbReference>
<sequence length="384" mass="42373">MTRLSKHVFSSVVLTSALVANLALATNKCYILAMSSGQEQAAYQAGVLKGLASKLTTEELSYQAVSGIAGGAVNAAILSGHSNTQINEAIDKMIKFWTDGVKAKLYQNWWGGVIAGLFTAGGIYDNSPLTQFLQTQFNDPQTFERDLSIGLVDSIEGQYKSFQNKDFTKTQDLRDILFASFASPGYFPPADVLGSKWFDGSAVYDIDIFTAVNKCFDKGFIEENIVVDLIMTSSANLKEVNATEYHTMGMLFRYLEISSFYSSMDGLLRAKFSYPKANFRYAISPSKALPSSSYPLNLDEKQMNDTIQQGIEDAIAAINQGSGQSVDHLIHYHLLKSQNDDRIDNLTYGGFMEAKANGDYDFQAFDVSSITSDPSYIKYQLNIE</sequence>
<reference evidence="5 6" key="1">
    <citation type="submission" date="2014-06" db="EMBL/GenBank/DDBJ databases">
        <authorList>
            <person name="Swart Estienne"/>
        </authorList>
    </citation>
    <scope>NUCLEOTIDE SEQUENCE [LARGE SCALE GENOMIC DNA]</scope>
    <source>
        <strain evidence="5 6">130c</strain>
    </source>
</reference>
<accession>A0A078A7N5</accession>
<evidence type="ECO:0000256" key="1">
    <source>
        <dbReference type="ARBA" id="ARBA00023098"/>
    </source>
</evidence>
<comment type="caution">
    <text evidence="2">Lacks conserved residue(s) required for the propagation of feature annotation.</text>
</comment>
<dbReference type="SUPFAM" id="SSF52151">
    <property type="entry name" value="FabD/lysophospholipase-like"/>
    <property type="match status" value="1"/>
</dbReference>